<dbReference type="EMBL" id="BSXV01003037">
    <property type="protein sequence ID" value="GME97397.1"/>
    <property type="molecule type" value="Genomic_DNA"/>
</dbReference>
<reference evidence="1" key="1">
    <citation type="submission" date="2023-04" db="EMBL/GenBank/DDBJ databases">
        <title>Candida boidinii NBRC 1967.</title>
        <authorList>
            <person name="Ichikawa N."/>
            <person name="Sato H."/>
            <person name="Tonouchi N."/>
        </authorList>
    </citation>
    <scope>NUCLEOTIDE SEQUENCE</scope>
    <source>
        <strain evidence="1">NBRC 1967</strain>
    </source>
</reference>
<organism evidence="1 2">
    <name type="scientific">Candida boidinii</name>
    <name type="common">Yeast</name>
    <dbReference type="NCBI Taxonomy" id="5477"/>
    <lineage>
        <taxon>Eukaryota</taxon>
        <taxon>Fungi</taxon>
        <taxon>Dikarya</taxon>
        <taxon>Ascomycota</taxon>
        <taxon>Saccharomycotina</taxon>
        <taxon>Pichiomycetes</taxon>
        <taxon>Pichiales</taxon>
        <taxon>Pichiaceae</taxon>
        <taxon>Ogataea</taxon>
        <taxon>Ogataea/Candida clade</taxon>
    </lineage>
</organism>
<accession>A0ACB5TYI8</accession>
<sequence>MLKSKLITSPILVAPCFDAGYRLRLSTDACDYALGYVLELLDPNSKLVGVVAYGSKKLAGALLNYSIREKEFLAVVEALKHWRHYLMQRKFIIRSDHHSLQYWKTQDAATQTRIAKWNDILSGFDFDLQYLPGTQNSVADALSRKPPADDDPTFTDEEIADLDSFHTELNELQATEHTVHLSSALVPQIIEGYAHDAQFAEIYDVLVNHKPVPVTINHHITNFTVRDDKLLYFDEMRICVPNIPNIKEKILHLCHDIPMSGHFSFDKTYIAVAKSFYWKGMKYFIRRYVRTCDTCQRIKSSTVSPNGLFSPLPIPVGRWTHITMDFVTGIPTTVGPRFDSILVVVDRFSKRAHFIPTHKSCTSMDTALLYLRFIFSQHGIPRHITSDKDIKFMSHFWRQIHLSLGSELIFTTTNHPQADGQSERAIKVVNQLLRGCCHDHYRDWHRMLPMMEFAYNSTENRSIQMSPFEADIGHTPAAPSRFHSLVPKYSSQTAVDLKTHLDSVMVQVKDALVAAHATQERAVNQHRSLETFAVGDLPTWPNRQCFRS</sequence>
<gene>
    <name evidence="1" type="ORF">Cboi01_000459400</name>
</gene>
<keyword evidence="2" id="KW-1185">Reference proteome</keyword>
<evidence type="ECO:0000313" key="1">
    <source>
        <dbReference type="EMBL" id="GME97397.1"/>
    </source>
</evidence>
<comment type="caution">
    <text evidence="1">The sequence shown here is derived from an EMBL/GenBank/DDBJ whole genome shotgun (WGS) entry which is preliminary data.</text>
</comment>
<name>A0ACB5TYI8_CANBO</name>
<protein>
    <submittedName>
        <fullName evidence="1">Unnamed protein product</fullName>
    </submittedName>
</protein>
<proteinExistence type="predicted"/>
<evidence type="ECO:0000313" key="2">
    <source>
        <dbReference type="Proteomes" id="UP001165101"/>
    </source>
</evidence>
<dbReference type="Proteomes" id="UP001165101">
    <property type="component" value="Unassembled WGS sequence"/>
</dbReference>